<dbReference type="SMART" id="SM00448">
    <property type="entry name" value="REC"/>
    <property type="match status" value="1"/>
</dbReference>
<dbReference type="InterPro" id="IPR003593">
    <property type="entry name" value="AAA+_ATPase"/>
</dbReference>
<dbReference type="STRING" id="1184267.A11Q_1844"/>
<dbReference type="Gene3D" id="3.40.50.300">
    <property type="entry name" value="P-loop containing nucleotide triphosphate hydrolases"/>
    <property type="match status" value="1"/>
</dbReference>
<evidence type="ECO:0000256" key="3">
    <source>
        <dbReference type="ARBA" id="ARBA00023015"/>
    </source>
</evidence>
<dbReference type="PROSITE" id="PS50045">
    <property type="entry name" value="SIGMA54_INTERACT_4"/>
    <property type="match status" value="1"/>
</dbReference>
<dbReference type="PROSITE" id="PS00675">
    <property type="entry name" value="SIGMA54_INTERACT_1"/>
    <property type="match status" value="1"/>
</dbReference>
<dbReference type="Pfam" id="PF00158">
    <property type="entry name" value="Sigma54_activat"/>
    <property type="match status" value="1"/>
</dbReference>
<accession>M4VC60</accession>
<dbReference type="GO" id="GO:0043565">
    <property type="term" value="F:sequence-specific DNA binding"/>
    <property type="evidence" value="ECO:0007669"/>
    <property type="project" value="InterPro"/>
</dbReference>
<dbReference type="Gene3D" id="3.40.50.2300">
    <property type="match status" value="1"/>
</dbReference>
<protein>
    <submittedName>
        <fullName evidence="8">Transcriptional regulator</fullName>
    </submittedName>
</protein>
<dbReference type="InterPro" id="IPR025662">
    <property type="entry name" value="Sigma_54_int_dom_ATP-bd_1"/>
</dbReference>
<keyword evidence="1" id="KW-0547">Nucleotide-binding</keyword>
<dbReference type="Pfam" id="PF02954">
    <property type="entry name" value="HTH_8"/>
    <property type="match status" value="1"/>
</dbReference>
<keyword evidence="4" id="KW-0804">Transcription</keyword>
<dbReference type="SUPFAM" id="SSF52540">
    <property type="entry name" value="P-loop containing nucleoside triphosphate hydrolases"/>
    <property type="match status" value="1"/>
</dbReference>
<keyword evidence="5" id="KW-0597">Phosphoprotein</keyword>
<dbReference type="GO" id="GO:0005524">
    <property type="term" value="F:ATP binding"/>
    <property type="evidence" value="ECO:0007669"/>
    <property type="project" value="UniProtKB-KW"/>
</dbReference>
<proteinExistence type="predicted"/>
<dbReference type="SUPFAM" id="SSF46689">
    <property type="entry name" value="Homeodomain-like"/>
    <property type="match status" value="1"/>
</dbReference>
<dbReference type="AlphaFoldDB" id="M4VC60"/>
<dbReference type="CDD" id="cd00156">
    <property type="entry name" value="REC"/>
    <property type="match status" value="1"/>
</dbReference>
<dbReference type="eggNOG" id="COG2204">
    <property type="taxonomic scope" value="Bacteria"/>
</dbReference>
<dbReference type="PROSITE" id="PS50110">
    <property type="entry name" value="RESPONSE_REGULATORY"/>
    <property type="match status" value="1"/>
</dbReference>
<dbReference type="Gene3D" id="1.10.8.60">
    <property type="match status" value="1"/>
</dbReference>
<feature type="domain" description="Sigma-54 factor interaction" evidence="6">
    <location>
        <begin position="142"/>
        <end position="366"/>
    </location>
</feature>
<dbReference type="FunFam" id="3.40.50.300:FF:000006">
    <property type="entry name" value="DNA-binding transcriptional regulator NtrC"/>
    <property type="match status" value="1"/>
</dbReference>
<evidence type="ECO:0000313" key="8">
    <source>
        <dbReference type="EMBL" id="AGH96060.1"/>
    </source>
</evidence>
<gene>
    <name evidence="8" type="ORF">A11Q_1844</name>
</gene>
<dbReference type="InterPro" id="IPR027417">
    <property type="entry name" value="P-loop_NTPase"/>
</dbReference>
<evidence type="ECO:0000259" key="6">
    <source>
        <dbReference type="PROSITE" id="PS50045"/>
    </source>
</evidence>
<dbReference type="CDD" id="cd00009">
    <property type="entry name" value="AAA"/>
    <property type="match status" value="1"/>
</dbReference>
<reference evidence="8 9" key="1">
    <citation type="journal article" date="2013" name="ISME J.">
        <title>By their genes ye shall know them: genomic signatures of predatory bacteria.</title>
        <authorList>
            <person name="Pasternak Z."/>
            <person name="Pietrokovski S."/>
            <person name="Rotem O."/>
            <person name="Gophna U."/>
            <person name="Lurie-Weinberger M.N."/>
            <person name="Jurkevitch E."/>
        </authorList>
    </citation>
    <scope>NUCLEOTIDE SEQUENCE [LARGE SCALE GENOMIC DNA]</scope>
    <source>
        <strain evidence="8 9">JSS</strain>
    </source>
</reference>
<keyword evidence="2" id="KW-0067">ATP-binding</keyword>
<evidence type="ECO:0000313" key="9">
    <source>
        <dbReference type="Proteomes" id="UP000012040"/>
    </source>
</evidence>
<dbReference type="Pfam" id="PF25601">
    <property type="entry name" value="AAA_lid_14"/>
    <property type="match status" value="1"/>
</dbReference>
<evidence type="ECO:0000256" key="4">
    <source>
        <dbReference type="ARBA" id="ARBA00023163"/>
    </source>
</evidence>
<evidence type="ECO:0000256" key="2">
    <source>
        <dbReference type="ARBA" id="ARBA00022840"/>
    </source>
</evidence>
<dbReference type="HOGENOM" id="CLU_000445_0_6_7"/>
<dbReference type="EMBL" id="CP003537">
    <property type="protein sequence ID" value="AGH96060.1"/>
    <property type="molecule type" value="Genomic_DNA"/>
</dbReference>
<dbReference type="Gene3D" id="1.10.10.60">
    <property type="entry name" value="Homeodomain-like"/>
    <property type="match status" value="1"/>
</dbReference>
<dbReference type="InterPro" id="IPR002197">
    <property type="entry name" value="HTH_Fis"/>
</dbReference>
<dbReference type="InterPro" id="IPR009057">
    <property type="entry name" value="Homeodomain-like_sf"/>
</dbReference>
<keyword evidence="3" id="KW-0805">Transcription regulation</keyword>
<dbReference type="InterPro" id="IPR058031">
    <property type="entry name" value="AAA_lid_NorR"/>
</dbReference>
<dbReference type="InterPro" id="IPR001789">
    <property type="entry name" value="Sig_transdc_resp-reg_receiver"/>
</dbReference>
<dbReference type="Proteomes" id="UP000012040">
    <property type="component" value="Chromosome"/>
</dbReference>
<feature type="domain" description="Response regulatory" evidence="7">
    <location>
        <begin position="8"/>
        <end position="123"/>
    </location>
</feature>
<evidence type="ECO:0000259" key="7">
    <source>
        <dbReference type="PROSITE" id="PS50110"/>
    </source>
</evidence>
<organism evidence="8 9">
    <name type="scientific">Pseudobdellovibrio exovorus JSS</name>
    <dbReference type="NCBI Taxonomy" id="1184267"/>
    <lineage>
        <taxon>Bacteria</taxon>
        <taxon>Pseudomonadati</taxon>
        <taxon>Bdellovibrionota</taxon>
        <taxon>Bdellovibrionia</taxon>
        <taxon>Bdellovibrionales</taxon>
        <taxon>Pseudobdellovibrionaceae</taxon>
        <taxon>Pseudobdellovibrio</taxon>
    </lineage>
</organism>
<name>M4VC60_9BACT</name>
<dbReference type="GO" id="GO:0006355">
    <property type="term" value="P:regulation of DNA-templated transcription"/>
    <property type="evidence" value="ECO:0007669"/>
    <property type="project" value="InterPro"/>
</dbReference>
<keyword evidence="9" id="KW-1185">Reference proteome</keyword>
<dbReference type="InterPro" id="IPR011006">
    <property type="entry name" value="CheY-like_superfamily"/>
</dbReference>
<dbReference type="PANTHER" id="PTHR32071">
    <property type="entry name" value="TRANSCRIPTIONAL REGULATORY PROTEIN"/>
    <property type="match status" value="1"/>
</dbReference>
<sequence>MSEPQKLNLLIVEDDPHLASSLRLVAPDSYKVYVAKSPHLIPDHVFFHAALVDMHLEVEPPTPADGLSVVQKLVKKNPQVEVVAMSGNLDRALMEKAIQSGAQRFLAKPLSADELNAVLEKIEAYWWLRFATYENNLSRAQLIGSSTASEALRKKVAELKGEKAHVLIEGETGTGKDVVSRLLNQQEGSRPYISVNCSALTENLFESEFFGHLKGSFTGADSNKIGFAEAAHGGDLFLDEIEALPLTQQAKLLRFLESGEIRKVGAKDVQHVDVRVIAASNIPLSQLLAEKKFREDLYFRLAAHRIEILPLNQRPQDIPDIAQAFLQAERPKRNKSFDESALKELQSYTWPGNVRELKRVCEQLILTSPLPVIRDSDVQKLLLRDSYSASTTRMQLDQSLDAFLKAQEKKFIDYCLSQTKDIDKCCDLLKISRSSLYKKIKELDINYE</sequence>
<dbReference type="RefSeq" id="WP_015470550.1">
    <property type="nucleotide sequence ID" value="NC_020813.1"/>
</dbReference>
<evidence type="ECO:0000256" key="1">
    <source>
        <dbReference type="ARBA" id="ARBA00022741"/>
    </source>
</evidence>
<dbReference type="OrthoDB" id="5288051at2"/>
<dbReference type="SMART" id="SM00382">
    <property type="entry name" value="AAA"/>
    <property type="match status" value="1"/>
</dbReference>
<dbReference type="PATRIC" id="fig|1184267.3.peg.1867"/>
<evidence type="ECO:0000256" key="5">
    <source>
        <dbReference type="PROSITE-ProRule" id="PRU00169"/>
    </source>
</evidence>
<dbReference type="SUPFAM" id="SSF52172">
    <property type="entry name" value="CheY-like"/>
    <property type="match status" value="1"/>
</dbReference>
<dbReference type="InterPro" id="IPR002078">
    <property type="entry name" value="Sigma_54_int"/>
</dbReference>
<dbReference type="KEGG" id="bex:A11Q_1844"/>
<dbReference type="GO" id="GO:0000160">
    <property type="term" value="P:phosphorelay signal transduction system"/>
    <property type="evidence" value="ECO:0007669"/>
    <property type="project" value="InterPro"/>
</dbReference>
<feature type="modified residue" description="4-aspartylphosphate" evidence="5">
    <location>
        <position position="53"/>
    </location>
</feature>
<dbReference type="Pfam" id="PF00072">
    <property type="entry name" value="Response_reg"/>
    <property type="match status" value="1"/>
</dbReference>